<evidence type="ECO:0000256" key="5">
    <source>
        <dbReference type="ARBA" id="ARBA00022691"/>
    </source>
</evidence>
<dbReference type="Pfam" id="PF13596">
    <property type="entry name" value="PAS_10"/>
    <property type="match status" value="1"/>
</dbReference>
<keyword evidence="6" id="KW-0145">Chemotaxis</keyword>
<dbReference type="InterPro" id="IPR050903">
    <property type="entry name" value="Bact_Chemotaxis_MeTrfase"/>
</dbReference>
<evidence type="ECO:0000259" key="9">
    <source>
        <dbReference type="PROSITE" id="PS50122"/>
    </source>
</evidence>
<evidence type="ECO:0000256" key="6">
    <source>
        <dbReference type="PROSITE-ProRule" id="PRU00050"/>
    </source>
</evidence>
<feature type="domain" description="PAS" evidence="8">
    <location>
        <begin position="728"/>
        <end position="770"/>
    </location>
</feature>
<evidence type="ECO:0000313" key="11">
    <source>
        <dbReference type="EMBL" id="MFB9886864.1"/>
    </source>
</evidence>
<dbReference type="InterPro" id="IPR000673">
    <property type="entry name" value="Sig_transdc_resp-reg_Me-estase"/>
</dbReference>
<evidence type="ECO:0000256" key="3">
    <source>
        <dbReference type="ARBA" id="ARBA00022603"/>
    </source>
</evidence>
<evidence type="ECO:0000313" key="12">
    <source>
        <dbReference type="Proteomes" id="UP001589628"/>
    </source>
</evidence>
<dbReference type="PROSITE" id="PS50122">
    <property type="entry name" value="CHEB"/>
    <property type="match status" value="1"/>
</dbReference>
<accession>A0ABV5ZE94</accession>
<dbReference type="CDD" id="cd02440">
    <property type="entry name" value="AdoMet_MTases"/>
    <property type="match status" value="1"/>
</dbReference>
<dbReference type="InterPro" id="IPR035965">
    <property type="entry name" value="PAS-like_dom_sf"/>
</dbReference>
<feature type="active site" evidence="6">
    <location>
        <position position="46"/>
    </location>
</feature>
<keyword evidence="12" id="KW-1185">Reference proteome</keyword>
<dbReference type="Pfam" id="PF03705">
    <property type="entry name" value="CheR_N"/>
    <property type="match status" value="1"/>
</dbReference>
<proteinExistence type="predicted"/>
<feature type="domain" description="CheB-type methylesterase" evidence="9">
    <location>
        <begin position="6"/>
        <end position="189"/>
    </location>
</feature>
<dbReference type="PANTHER" id="PTHR24422">
    <property type="entry name" value="CHEMOTAXIS PROTEIN METHYLTRANSFERASE"/>
    <property type="match status" value="1"/>
</dbReference>
<dbReference type="PANTHER" id="PTHR24422:SF27">
    <property type="entry name" value="PROTEIN-GLUTAMATE O-METHYLTRANSFERASE"/>
    <property type="match status" value="1"/>
</dbReference>
<dbReference type="SMART" id="SM00091">
    <property type="entry name" value="PAS"/>
    <property type="match status" value="2"/>
</dbReference>
<dbReference type="PRINTS" id="PR00996">
    <property type="entry name" value="CHERMTFRASE"/>
</dbReference>
<evidence type="ECO:0000259" key="8">
    <source>
        <dbReference type="PROSITE" id="PS50112"/>
    </source>
</evidence>
<feature type="domain" description="CheR-type methyltransferase" evidence="10">
    <location>
        <begin position="202"/>
        <end position="473"/>
    </location>
</feature>
<feature type="active site" evidence="6">
    <location>
        <position position="138"/>
    </location>
</feature>
<dbReference type="Gene3D" id="3.40.50.180">
    <property type="entry name" value="Methylesterase CheB, C-terminal domain"/>
    <property type="match status" value="1"/>
</dbReference>
<dbReference type="PROSITE" id="PS50112">
    <property type="entry name" value="PAS"/>
    <property type="match status" value="2"/>
</dbReference>
<dbReference type="Gene3D" id="3.30.450.20">
    <property type="entry name" value="PAS domain"/>
    <property type="match status" value="2"/>
</dbReference>
<dbReference type="InterPro" id="IPR000780">
    <property type="entry name" value="CheR_MeTrfase"/>
</dbReference>
<keyword evidence="4" id="KW-0808">Transferase</keyword>
<evidence type="ECO:0000259" key="10">
    <source>
        <dbReference type="PROSITE" id="PS50123"/>
    </source>
</evidence>
<dbReference type="CDD" id="cd16434">
    <property type="entry name" value="CheB-CheR_fusion"/>
    <property type="match status" value="1"/>
</dbReference>
<dbReference type="InterPro" id="IPR035909">
    <property type="entry name" value="CheB_C"/>
</dbReference>
<dbReference type="SMART" id="SM00138">
    <property type="entry name" value="MeTrc"/>
    <property type="match status" value="1"/>
</dbReference>
<dbReference type="SUPFAM" id="SSF52738">
    <property type="entry name" value="Methylesterase CheB, C-terminal domain"/>
    <property type="match status" value="1"/>
</dbReference>
<dbReference type="EC" id="2.1.1.80" evidence="2"/>
<dbReference type="InterPro" id="IPR013655">
    <property type="entry name" value="PAS_fold_3"/>
</dbReference>
<dbReference type="Pfam" id="PF01339">
    <property type="entry name" value="CheB_methylest"/>
    <property type="match status" value="1"/>
</dbReference>
<feature type="region of interest" description="Disordered" evidence="7">
    <location>
        <begin position="684"/>
        <end position="703"/>
    </location>
</feature>
<dbReference type="CDD" id="cd00130">
    <property type="entry name" value="PAS"/>
    <property type="match status" value="1"/>
</dbReference>
<evidence type="ECO:0000256" key="2">
    <source>
        <dbReference type="ARBA" id="ARBA00012534"/>
    </source>
</evidence>
<feature type="compositionally biased region" description="Low complexity" evidence="7">
    <location>
        <begin position="684"/>
        <end position="694"/>
    </location>
</feature>
<dbReference type="Pfam" id="PF01739">
    <property type="entry name" value="CheR"/>
    <property type="match status" value="1"/>
</dbReference>
<dbReference type="InterPro" id="IPR036804">
    <property type="entry name" value="CheR_N_sf"/>
</dbReference>
<dbReference type="SUPFAM" id="SSF53335">
    <property type="entry name" value="S-adenosyl-L-methionine-dependent methyltransferases"/>
    <property type="match status" value="1"/>
</dbReference>
<reference evidence="11 12" key="1">
    <citation type="submission" date="2024-09" db="EMBL/GenBank/DDBJ databases">
        <authorList>
            <person name="Sun Q."/>
            <person name="Mori K."/>
        </authorList>
    </citation>
    <scope>NUCLEOTIDE SEQUENCE [LARGE SCALE GENOMIC DNA]</scope>
    <source>
        <strain evidence="11 12">ATCC 51285</strain>
    </source>
</reference>
<name>A0ABV5ZE94_9GAMM</name>
<dbReference type="InterPro" id="IPR000014">
    <property type="entry name" value="PAS"/>
</dbReference>
<feature type="domain" description="PAS" evidence="8">
    <location>
        <begin position="848"/>
        <end position="921"/>
    </location>
</feature>
<keyword evidence="5" id="KW-0949">S-adenosyl-L-methionine</keyword>
<dbReference type="InterPro" id="IPR022641">
    <property type="entry name" value="CheR_N"/>
</dbReference>
<dbReference type="Pfam" id="PF08447">
    <property type="entry name" value="PAS_3"/>
    <property type="match status" value="1"/>
</dbReference>
<dbReference type="InterPro" id="IPR022642">
    <property type="entry name" value="CheR_C"/>
</dbReference>
<dbReference type="EMBL" id="JBHLZN010000003">
    <property type="protein sequence ID" value="MFB9886864.1"/>
    <property type="molecule type" value="Genomic_DNA"/>
</dbReference>
<dbReference type="GO" id="GO:0008168">
    <property type="term" value="F:methyltransferase activity"/>
    <property type="evidence" value="ECO:0007669"/>
    <property type="project" value="UniProtKB-KW"/>
</dbReference>
<dbReference type="PROSITE" id="PS50123">
    <property type="entry name" value="CHER"/>
    <property type="match status" value="1"/>
</dbReference>
<dbReference type="NCBIfam" id="TIGR00229">
    <property type="entry name" value="sensory_box"/>
    <property type="match status" value="1"/>
</dbReference>
<sequence>MDKSTPLSVPSYIIALGASAGGLEALRPLIADLRSNGKNSYIVAQHMSPQHTSLLTDLLSRDAHIPVTTAEDGELILADHVYVTPPNRDVTVKNGHITLAKTTNEIGPKPSVDLLLHSLAAQYKDNAVAVILSGTGSDGAHGCRAVKAEGGLVIVQKLDEAKHDGMPSAAVRSGSVDLQLTIHDIAHHLNTLGEITPARIIQDSAEAEPNTATLRDILDQVFKVTQIDFTQYKEATLTRQLERRIAALRLDSLDEYLSFVKQHPSELHTLQKSFLISVTAFFRDPGPFEALVGVINNLAQNKSPRDSIRVWVPGCATGEEAYSIAILLVDTLGSRVNDFDVRVFATDIDLAATDVARAGLYPETSLEDMPPHLRDRYFHQEGRFYRISKMIREMCVFARQDVVRDPPFLRMDIITCRNVMIYFKQGLQEDIFNKFHYALNPGGYLLLGKSESTSGATNLFSTVDGKNKLYRKRAVQTPHPVRIGGQFTFATTTNGQVGFRGSFSQPARLDILREILLREYAPASILVSQAFEPLHFFGDARRFLTLPQGAADFSILSLCIPAIRTELRTLLHRMGQQGLAETVGHPMVIQLEGKPVHLRLVLRQLWIEGGTNERGILICFEENQGTDINEISAVLDGAGNNSEMARHLLEVQQELAGTREHLQAVIEELETSNEELQSLNEELQASSEELQSSNEELETTNEELQATNEELTTLNDELQAKSNELTELNDTLSNIQNSVQIALVVVDKLGRITRFNPLAVRIFGLMPDDVGQHLVGIPCNLPLPNLRKQLQHTLEKGETVIERAARNDTHYVMQISPYKDSSGQRTGAVLSFTNVTELRTEEVLRLQTEERLQLVTQSLKEVIWMASPDFSEMLYVSPNCKAIWGRPNTELQAHPAALLEWIHPDDRALFQRHVIEHLEPTWNFEYRIRLPKEGERWV</sequence>
<comment type="catalytic activity">
    <reaction evidence="1">
        <text>L-glutamyl-[protein] + S-adenosyl-L-methionine = [protein]-L-glutamate 5-O-methyl ester + S-adenosyl-L-homocysteine</text>
        <dbReference type="Rhea" id="RHEA:24452"/>
        <dbReference type="Rhea" id="RHEA-COMP:10208"/>
        <dbReference type="Rhea" id="RHEA-COMP:10311"/>
        <dbReference type="ChEBI" id="CHEBI:29973"/>
        <dbReference type="ChEBI" id="CHEBI:57856"/>
        <dbReference type="ChEBI" id="CHEBI:59789"/>
        <dbReference type="ChEBI" id="CHEBI:82795"/>
        <dbReference type="EC" id="2.1.1.80"/>
    </reaction>
</comment>
<evidence type="ECO:0000256" key="4">
    <source>
        <dbReference type="ARBA" id="ARBA00022679"/>
    </source>
</evidence>
<gene>
    <name evidence="11" type="ORF">ACFFLH_10600</name>
</gene>
<keyword evidence="3 11" id="KW-0489">Methyltransferase</keyword>
<evidence type="ECO:0000256" key="1">
    <source>
        <dbReference type="ARBA" id="ARBA00001541"/>
    </source>
</evidence>
<dbReference type="InterPro" id="IPR029063">
    <property type="entry name" value="SAM-dependent_MTases_sf"/>
</dbReference>
<evidence type="ECO:0000256" key="7">
    <source>
        <dbReference type="SAM" id="MobiDB-lite"/>
    </source>
</evidence>
<keyword evidence="6" id="KW-0378">Hydrolase</keyword>
<organism evidence="11 12">
    <name type="scientific">Balneatrix alpica</name>
    <dbReference type="NCBI Taxonomy" id="75684"/>
    <lineage>
        <taxon>Bacteria</taxon>
        <taxon>Pseudomonadati</taxon>
        <taxon>Pseudomonadota</taxon>
        <taxon>Gammaproteobacteria</taxon>
        <taxon>Oceanospirillales</taxon>
        <taxon>Balneatrichaceae</taxon>
        <taxon>Balneatrix</taxon>
    </lineage>
</organism>
<dbReference type="Proteomes" id="UP001589628">
    <property type="component" value="Unassembled WGS sequence"/>
</dbReference>
<dbReference type="Gene3D" id="3.40.50.150">
    <property type="entry name" value="Vaccinia Virus protein VP39"/>
    <property type="match status" value="1"/>
</dbReference>
<comment type="caution">
    <text evidence="11">The sequence shown here is derived from an EMBL/GenBank/DDBJ whole genome shotgun (WGS) entry which is preliminary data.</text>
</comment>
<dbReference type="GO" id="GO:0032259">
    <property type="term" value="P:methylation"/>
    <property type="evidence" value="ECO:0007669"/>
    <property type="project" value="UniProtKB-KW"/>
</dbReference>
<feature type="active site" evidence="6">
    <location>
        <position position="19"/>
    </location>
</feature>
<protein>
    <recommendedName>
        <fullName evidence="2">protein-glutamate O-methyltransferase</fullName>
        <ecNumber evidence="2">2.1.1.80</ecNumber>
    </recommendedName>
</protein>
<dbReference type="Gene3D" id="1.10.155.10">
    <property type="entry name" value="Chemotaxis receptor methyltransferase CheR, N-terminal domain"/>
    <property type="match status" value="1"/>
</dbReference>
<dbReference type="SUPFAM" id="SSF47757">
    <property type="entry name" value="Chemotaxis receptor methyltransferase CheR, N-terminal domain"/>
    <property type="match status" value="1"/>
</dbReference>
<dbReference type="RefSeq" id="WP_027312304.1">
    <property type="nucleotide sequence ID" value="NZ_JBHLZN010000003.1"/>
</dbReference>
<dbReference type="SUPFAM" id="SSF55785">
    <property type="entry name" value="PYP-like sensor domain (PAS domain)"/>
    <property type="match status" value="2"/>
</dbReference>